<sequence>MDREDFIRTFDRLKQDNPEQKILIDVGSTNNAIEFRIDNVFIYEDYNGRIVLDAE</sequence>
<gene>
    <name evidence="1" type="ORF">V6984_09355</name>
</gene>
<protein>
    <submittedName>
        <fullName evidence="1">Uncharacterized protein</fullName>
    </submittedName>
</protein>
<reference evidence="1 2" key="1">
    <citation type="submission" date="2024-02" db="EMBL/GenBank/DDBJ databases">
        <title>Bacterial strain from lacustrine sediment.</title>
        <authorList>
            <person name="Petit C."/>
            <person name="Fadhlaoui K."/>
        </authorList>
    </citation>
    <scope>NUCLEOTIDE SEQUENCE [LARGE SCALE GENOMIC DNA]</scope>
    <source>
        <strain evidence="1 2">IPX-CK</strain>
    </source>
</reference>
<dbReference type="Proteomes" id="UP001451571">
    <property type="component" value="Chromosome"/>
</dbReference>
<accession>A0ABZ3F3A5</accession>
<proteinExistence type="predicted"/>
<evidence type="ECO:0000313" key="1">
    <source>
        <dbReference type="EMBL" id="XAH75944.1"/>
    </source>
</evidence>
<name>A0ABZ3F3A5_9FIRM</name>
<dbReference type="EMBL" id="CP146256">
    <property type="protein sequence ID" value="XAH75944.1"/>
    <property type="molecule type" value="Genomic_DNA"/>
</dbReference>
<evidence type="ECO:0000313" key="2">
    <source>
        <dbReference type="Proteomes" id="UP001451571"/>
    </source>
</evidence>
<dbReference type="RefSeq" id="WP_342759520.1">
    <property type="nucleotide sequence ID" value="NZ_CP146256.1"/>
</dbReference>
<organism evidence="1 2">
    <name type="scientific">Kineothrix sedimenti</name>
    <dbReference type="NCBI Taxonomy" id="3123317"/>
    <lineage>
        <taxon>Bacteria</taxon>
        <taxon>Bacillati</taxon>
        <taxon>Bacillota</taxon>
        <taxon>Clostridia</taxon>
        <taxon>Lachnospirales</taxon>
        <taxon>Lachnospiraceae</taxon>
        <taxon>Kineothrix</taxon>
    </lineage>
</organism>
<keyword evidence="2" id="KW-1185">Reference proteome</keyword>